<dbReference type="Pfam" id="PF13676">
    <property type="entry name" value="TIR_2"/>
    <property type="match status" value="1"/>
</dbReference>
<evidence type="ECO:0000313" key="4">
    <source>
        <dbReference type="Proteomes" id="UP000192330"/>
    </source>
</evidence>
<dbReference type="OrthoDB" id="7791006at2"/>
<dbReference type="Proteomes" id="UP000192330">
    <property type="component" value="Unassembled WGS sequence"/>
</dbReference>
<feature type="transmembrane region" description="Helical" evidence="1">
    <location>
        <begin position="274"/>
        <end position="291"/>
    </location>
</feature>
<feature type="transmembrane region" description="Helical" evidence="1">
    <location>
        <begin position="311"/>
        <end position="331"/>
    </location>
</feature>
<dbReference type="PROSITE" id="PS50104">
    <property type="entry name" value="TIR"/>
    <property type="match status" value="1"/>
</dbReference>
<name>A0A1W2BIY8_9RHOB</name>
<dbReference type="SUPFAM" id="SSF52200">
    <property type="entry name" value="Toll/Interleukin receptor TIR domain"/>
    <property type="match status" value="1"/>
</dbReference>
<accession>A0A1W2BIY8</accession>
<dbReference type="InterPro" id="IPR035897">
    <property type="entry name" value="Toll_tir_struct_dom_sf"/>
</dbReference>
<gene>
    <name evidence="3" type="ORF">SAMN06295998_10482</name>
</gene>
<keyword evidence="4" id="KW-1185">Reference proteome</keyword>
<evidence type="ECO:0000313" key="3">
    <source>
        <dbReference type="EMBL" id="SMC72929.1"/>
    </source>
</evidence>
<evidence type="ECO:0000256" key="1">
    <source>
        <dbReference type="SAM" id="Phobius"/>
    </source>
</evidence>
<feature type="transmembrane region" description="Helical" evidence="1">
    <location>
        <begin position="247"/>
        <end position="268"/>
    </location>
</feature>
<feature type="domain" description="TIR" evidence="2">
    <location>
        <begin position="388"/>
        <end position="523"/>
    </location>
</feature>
<evidence type="ECO:0000259" key="2">
    <source>
        <dbReference type="PROSITE" id="PS50104"/>
    </source>
</evidence>
<keyword evidence="1" id="KW-1133">Transmembrane helix</keyword>
<feature type="transmembrane region" description="Helical" evidence="1">
    <location>
        <begin position="337"/>
        <end position="359"/>
    </location>
</feature>
<keyword evidence="1" id="KW-0472">Membrane</keyword>
<dbReference type="InterPro" id="IPR000157">
    <property type="entry name" value="TIR_dom"/>
</dbReference>
<dbReference type="STRING" id="1387277.SAMN06295998_10482"/>
<reference evidence="3 4" key="1">
    <citation type="submission" date="2017-04" db="EMBL/GenBank/DDBJ databases">
        <authorList>
            <person name="Afonso C.L."/>
            <person name="Miller P.J."/>
            <person name="Scott M.A."/>
            <person name="Spackman E."/>
            <person name="Goraichik I."/>
            <person name="Dimitrov K.M."/>
            <person name="Suarez D.L."/>
            <person name="Swayne D.E."/>
        </authorList>
    </citation>
    <scope>NUCLEOTIDE SEQUENCE [LARGE SCALE GENOMIC DNA]</scope>
    <source>
        <strain evidence="3 4">CGMCC 1.12644</strain>
    </source>
</reference>
<dbReference type="GO" id="GO:0007165">
    <property type="term" value="P:signal transduction"/>
    <property type="evidence" value="ECO:0007669"/>
    <property type="project" value="InterPro"/>
</dbReference>
<dbReference type="RefSeq" id="WP_084352408.1">
    <property type="nucleotide sequence ID" value="NZ_FWYD01000004.1"/>
</dbReference>
<dbReference type="Gene3D" id="3.40.50.10140">
    <property type="entry name" value="Toll/interleukin-1 receptor homology (TIR) domain"/>
    <property type="match status" value="1"/>
</dbReference>
<dbReference type="AlphaFoldDB" id="A0A1W2BIY8"/>
<dbReference type="EMBL" id="FWYD01000004">
    <property type="protein sequence ID" value="SMC72929.1"/>
    <property type="molecule type" value="Genomic_DNA"/>
</dbReference>
<keyword evidence="1" id="KW-0812">Transmembrane</keyword>
<protein>
    <submittedName>
        <fullName evidence="3">TIR domain-containing protein</fullName>
    </submittedName>
</protein>
<organism evidence="3 4">
    <name type="scientific">Primorskyibacter flagellatus</name>
    <dbReference type="NCBI Taxonomy" id="1387277"/>
    <lineage>
        <taxon>Bacteria</taxon>
        <taxon>Pseudomonadati</taxon>
        <taxon>Pseudomonadota</taxon>
        <taxon>Alphaproteobacteria</taxon>
        <taxon>Rhodobacterales</taxon>
        <taxon>Roseobacteraceae</taxon>
        <taxon>Primorskyibacter</taxon>
    </lineage>
</organism>
<sequence>MLKELDRIDVVVNGKTRSIVLAQGNLARIDAAQRVDLLVISAFPGDYTPTPTSMVGQLARNGVSVAELASMKAMDLRAESGAWLSRPVEAAGFDRLVCFEPQTLGAPPVVVGELFRALFPFLESLDGDENRDHSVAMPLLATGDAGWSDSQMMAPLLEAATRWLQLGLPISTLYIVAHNAPKAAAMKAAFSEFKEDDPPASGTFAPVASEFAFEDDNLKEADVPVSGQQAGFDSAVWSSRGRSRGSVSLQFALLVALALSGLSWVLIGADAVDLLSLGLLGVMLLGLLPAYRLEVRRKRVFGLGQSRTKTLLFALMTIAPFFLVAVIDLQYRSVWPPSWTAIVSAAIGVGLVAGLYVWWIRDSLSRLGLVPSSNRQFDKLDAPELVGYDKKIFLSYSSTDAKAARRVLDGFHMASPGVKVFEFRRDIPIGVSYQSRIDEALAESDRVLCLLSPEYIQSPECQEELMVARLRNKRAGFEFLWPVYWREVHGGLTDWLMILNLADCRESSVAQLDRTVTRLASELLKN</sequence>
<proteinExistence type="predicted"/>